<sequence>MSVQDAADFSILSREQAVDKLLDGLPNPQRDAPPPFVRLARPDYWAPGWESRDTILYRVSEIKQLQAWWIAEMIETEQPFAEKLALFWHNHFVSRFDPGRISAPFYDQVMLFRGSDAMNFRRLTKAMLRDPMMLTSLDNIHNTRSSPNENLARELLELFTLGIGHYSESDIKQVAKVLAGHGVDRTRGWRYSLDNRNTDRDAKTVLGVVIPAGSDDDIDQLVDIVLAQPQVSRFIASKFYTEFVSLDVDEREVDRLATVLRDNDFEMKPFLRALLLSDSFWSQRNRAGLVKSPIELIVGFMRTLGLRLPDHGVILDYLSQLGQSPFMAPSVAGWRGGTEWLTMKSVEERARIVRRLWDAYDDARWQPASQSRDLFVRFSSEQLDTAAPIVIDVNGRKVAETIAVHGTNTYLEKASSEPGGLKPMWETFSVARDLLPEKIETITIRLNAKNPDTRLFVNWVAVDGRRFSPAQASWDLSGQTDCSADVPKGMFYCDVGLSFPIDQKDPQQAVMDDLSAPHNSIIEYGTGRLQREDTPRNVPTARDFEADASALLTLRPEPRSSGDLRMFLMSASAIYGDADNPSSSFEDRARMFTTDPAYNLK</sequence>
<proteinExistence type="predicted"/>
<dbReference type="Proteomes" id="UP000565286">
    <property type="component" value="Unassembled WGS sequence"/>
</dbReference>
<protein>
    <recommendedName>
        <fullName evidence="3">DUF1800 domain-containing protein</fullName>
    </recommendedName>
</protein>
<dbReference type="Pfam" id="PF08811">
    <property type="entry name" value="DUF1800"/>
    <property type="match status" value="1"/>
</dbReference>
<dbReference type="EMBL" id="JACIDV010000004">
    <property type="protein sequence ID" value="MBB3945719.1"/>
    <property type="molecule type" value="Genomic_DNA"/>
</dbReference>
<evidence type="ECO:0000313" key="2">
    <source>
        <dbReference type="Proteomes" id="UP000565286"/>
    </source>
</evidence>
<comment type="caution">
    <text evidence="1">The sequence shown here is derived from an EMBL/GenBank/DDBJ whole genome shotgun (WGS) entry which is preliminary data.</text>
</comment>
<evidence type="ECO:0000313" key="1">
    <source>
        <dbReference type="EMBL" id="MBB3945719.1"/>
    </source>
</evidence>
<keyword evidence="2" id="KW-1185">Reference proteome</keyword>
<evidence type="ECO:0008006" key="3">
    <source>
        <dbReference type="Google" id="ProtNLM"/>
    </source>
</evidence>
<accession>A0A7W6CA90</accession>
<dbReference type="InterPro" id="IPR014917">
    <property type="entry name" value="DUF1800"/>
</dbReference>
<gene>
    <name evidence="1" type="ORF">GGQ73_001654</name>
</gene>
<name>A0A7W6CA90_9HYPH</name>
<reference evidence="1 2" key="1">
    <citation type="submission" date="2020-08" db="EMBL/GenBank/DDBJ databases">
        <title>Genomic Encyclopedia of Type Strains, Phase IV (KMG-IV): sequencing the most valuable type-strain genomes for metagenomic binning, comparative biology and taxonomic classification.</title>
        <authorList>
            <person name="Goeker M."/>
        </authorList>
    </citation>
    <scope>NUCLEOTIDE SEQUENCE [LARGE SCALE GENOMIC DNA]</scope>
    <source>
        <strain evidence="1 2">DSM 26438</strain>
    </source>
</reference>
<dbReference type="AlphaFoldDB" id="A0A7W6CA90"/>
<organism evidence="1 2">
    <name type="scientific">Rhizobium skierniewicense</name>
    <dbReference type="NCBI Taxonomy" id="984260"/>
    <lineage>
        <taxon>Bacteria</taxon>
        <taxon>Pseudomonadati</taxon>
        <taxon>Pseudomonadota</taxon>
        <taxon>Alphaproteobacteria</taxon>
        <taxon>Hyphomicrobiales</taxon>
        <taxon>Rhizobiaceae</taxon>
        <taxon>Rhizobium/Agrobacterium group</taxon>
        <taxon>Rhizobium</taxon>
    </lineage>
</organism>